<keyword evidence="3" id="KW-1185">Reference proteome</keyword>
<name>A0ABP7UUR6_9FLAO</name>
<dbReference type="SUPFAM" id="SSF52540">
    <property type="entry name" value="P-loop containing nucleoside triphosphate hydrolases"/>
    <property type="match status" value="2"/>
</dbReference>
<dbReference type="PANTHER" id="PTHR47957:SF3">
    <property type="entry name" value="ATP-DEPENDENT HELICASE HRQ1"/>
    <property type="match status" value="1"/>
</dbReference>
<accession>A0ABP7UUR6</accession>
<dbReference type="EMBL" id="BAABCS010000018">
    <property type="protein sequence ID" value="GAA4053454.1"/>
    <property type="molecule type" value="Genomic_DNA"/>
</dbReference>
<dbReference type="InterPro" id="IPR011545">
    <property type="entry name" value="DEAD/DEAH_box_helicase_dom"/>
</dbReference>
<keyword evidence="2" id="KW-0067">ATP-binding</keyword>
<dbReference type="PANTHER" id="PTHR47957">
    <property type="entry name" value="ATP-DEPENDENT HELICASE HRQ1"/>
    <property type="match status" value="1"/>
</dbReference>
<gene>
    <name evidence="2" type="ORF">GCM10022388_19900</name>
</gene>
<feature type="domain" description="Helicase ATP-binding" evidence="1">
    <location>
        <begin position="122"/>
        <end position="431"/>
    </location>
</feature>
<dbReference type="GO" id="GO:0004386">
    <property type="term" value="F:helicase activity"/>
    <property type="evidence" value="ECO:0007669"/>
    <property type="project" value="UniProtKB-KW"/>
</dbReference>
<dbReference type="InterPro" id="IPR014001">
    <property type="entry name" value="Helicase_ATP-bd"/>
</dbReference>
<keyword evidence="2" id="KW-0378">Hydrolase</keyword>
<evidence type="ECO:0000313" key="2">
    <source>
        <dbReference type="EMBL" id="GAA4053454.1"/>
    </source>
</evidence>
<dbReference type="Pfam" id="PF00270">
    <property type="entry name" value="DEAD"/>
    <property type="match status" value="1"/>
</dbReference>
<dbReference type="Proteomes" id="UP001500426">
    <property type="component" value="Unassembled WGS sequence"/>
</dbReference>
<comment type="caution">
    <text evidence="2">The sequence shown here is derived from an EMBL/GenBank/DDBJ whole genome shotgun (WGS) entry which is preliminary data.</text>
</comment>
<organism evidence="2 3">
    <name type="scientific">Flavobacterium chungnamense</name>
    <dbReference type="NCBI Taxonomy" id="706182"/>
    <lineage>
        <taxon>Bacteria</taxon>
        <taxon>Pseudomonadati</taxon>
        <taxon>Bacteroidota</taxon>
        <taxon>Flavobacteriia</taxon>
        <taxon>Flavobacteriales</taxon>
        <taxon>Flavobacteriaceae</taxon>
        <taxon>Flavobacterium</taxon>
    </lineage>
</organism>
<protein>
    <submittedName>
        <fullName evidence="2">DEAD/DEAH box helicase</fullName>
    </submittedName>
</protein>
<evidence type="ECO:0000259" key="1">
    <source>
        <dbReference type="PROSITE" id="PS51192"/>
    </source>
</evidence>
<keyword evidence="2" id="KW-0547">Nucleotide-binding</keyword>
<proteinExistence type="predicted"/>
<evidence type="ECO:0000313" key="3">
    <source>
        <dbReference type="Proteomes" id="UP001500426"/>
    </source>
</evidence>
<dbReference type="SMART" id="SM00487">
    <property type="entry name" value="DEXDc"/>
    <property type="match status" value="1"/>
</dbReference>
<reference evidence="3" key="1">
    <citation type="journal article" date="2019" name="Int. J. Syst. Evol. Microbiol.">
        <title>The Global Catalogue of Microorganisms (GCM) 10K type strain sequencing project: providing services to taxonomists for standard genome sequencing and annotation.</title>
        <authorList>
            <consortium name="The Broad Institute Genomics Platform"/>
            <consortium name="The Broad Institute Genome Sequencing Center for Infectious Disease"/>
            <person name="Wu L."/>
            <person name="Ma J."/>
        </authorList>
    </citation>
    <scope>NUCLEOTIDE SEQUENCE [LARGE SCALE GENOMIC DNA]</scope>
    <source>
        <strain evidence="3">JCM 17068</strain>
    </source>
</reference>
<keyword evidence="2" id="KW-0347">Helicase</keyword>
<dbReference type="InterPro" id="IPR027417">
    <property type="entry name" value="P-loop_NTPase"/>
</dbReference>
<dbReference type="RefSeq" id="WP_345094117.1">
    <property type="nucleotide sequence ID" value="NZ_BAABCS010000018.1"/>
</dbReference>
<sequence>MNTFEKLLDKDPIGAFDKIKQNYVRYFKTMYKFENNELDAKKNTELEDESKENIYKQPYLEVLPEYTTATLKGVEVKTIEELIPLFSKGFKNLIDGDDFIKKFIKPGLMNYPPYGHQVEMYTKAFLDGNNTVITSGTGSGKTESFLLPLFGQLYKEGKNWESPNYNQNNWYEGENGARKKYNNTYQRLGENRTAAVRAMIMYPMNALVEDQMTRLRKALDCDEVREHFDSVEGLKGNRIYFGRYNGQTIGKKKFDRKNNSDHKKCQDELNKLITLSNTISTYTEDTTNDQDVKYISPRLSVNSRTSEMITRWDMQEFPPDILISNFSMLSIMLMREAEASIFEKTKDWLKDENNVFHLIIDELHLFRGTAGTELAYLMRMFFDAIGIEPVIDDGNGGKKPNKQLRILASSASLGTEDQTQKFLEEFFGVYNSDGTKAFSIQNGTDYHPVSTKVIDYTKFEIISTDYPFLDNNDKNIKKNELANDLRYESLKTFFDENAETIFAKFKSETKIEDENGVRQVPKPLQNIKNTIFEGNENALRGFLIIRADSELKNLKLPRIRFHQFFKYIEGLWTELLPQVQGQPQQPFGQLMYQAQEVFDNGSEMHKVLELLRCEGCGAAFIGGNANRVANRVTLSLNSPELEKIPNRNPTPMVQNKWFHEYAVFWPTEKEPSNQNSNFFLLDSDGDREDFNCTNRQGLSAYNQVNLRANWQKATINPYNGEIKRSWTGDAGSIKGYVFNVINNNNNNENPELIALNYALDNPIQALPHKCPSCSRDYTKRKYTKSPIRNFRTGIARSNQLLSKELIYQLSGEKPKLVGFSDSRQDAADQAFGIEQEHYRDMLRLLFLECIKELTKPDKQILNLIEKTIEIGSAVFTIIDAEFGDINNRHQIAAETIVDNITARANYLNPQVHFNLRDLVDVNGGELNGLLVKKLLKLGINPAGVEFDKQFVNGYHWSTLYEIDVQTNNIRLRSLNEIENEIGHLHDFDRIKTEVKQNLFSSIYQNSFGKFMALDTESAGIGYISFKLNEADVLALSNLLPPAINAIEFMNAFLRVLGDHYRYTDPDSGFTADPKPTFNDLSASIKKPIITFCNQNSIDLNSLVDQLNIILETKCSQTNIVLNPNHLQYNSVLPQNPYYKCTNCSKIHLYKGMGICTNTQCLTPLDDIPNGVVQDLNLNNYIGYDLLVEKRNPIRLHTEELTGQTDNQAERQLEFKGIILDNQNSFKAKLTKEIDMINVTTTMEVGIDIGSLEGIFQGNMPPTRYNYQQRVGRGGRRGQAYSCAVTFCRGKSHDNYYYHSATDEMVGSVPVAPSLSIAPHQLPQGGVSIKTSITRRILTKNILKFAFIELMPIAKDQYGQNDINESIPIFSDTHGEFGHIFLWDTVQPLLREWINNNHSLIQDYVHKYLNQFNSGDQIQHNIDDLFSWFTETMVDDLNTAYNQKTTNNGLAEVFAEAGYLPMFGMPSSTRVMYHGIDSNNNDIRTIDRPVEQSITEFAPGAIKTKDKGFYESVGLTIPMNYRNGNNAGIYSMEKFDPNYNNFEKFNALEYSFNLNILEDGSISTISAYDPNFQIDGNITPKRLVVPKAFRTLRIRGNRGAASDNSDTRSNFSSASIFAIEDGTTVAETIENCNVTLFGVFENTKGEIWHINDNNRNYFRGKEISGNFQTPTGWITEPSIINGQDRNFFPNFIVDNHINIPNYESFHGEIALGVKKTTEMIKIEINQIPNEICLNVNDPENNNSTAIKAAFYSAAFILQRSLAHNLDIQPNEIEISELKINQETGVPYLYLSDALPNGAGFVSFLLEKSNGQITNLEILIKEIVNGEHPFVKSIISNEHIKQCKTSCQKCLNTYDNSGYHHILDWRLGIGLLRLMIDRDFKFGFDANLNYPELKDLSDLINDTTTTYGKILDIKVLIGAYNLKYVSKNDFGTITNSFVKHPLWNKNNIQNNTNLFVPGIQINNWLNFFELLRKPANSN</sequence>
<dbReference type="Gene3D" id="3.40.50.300">
    <property type="entry name" value="P-loop containing nucleotide triphosphate hydrolases"/>
    <property type="match status" value="2"/>
</dbReference>
<dbReference type="PROSITE" id="PS51192">
    <property type="entry name" value="HELICASE_ATP_BIND_1"/>
    <property type="match status" value="1"/>
</dbReference>